<dbReference type="Proteomes" id="UP000324241">
    <property type="component" value="Unassembled WGS sequence"/>
</dbReference>
<dbReference type="GeneID" id="54324756"/>
<name>A0A5M9M7L4_9EURO</name>
<protein>
    <submittedName>
        <fullName evidence="1">Uncharacterized protein</fullName>
    </submittedName>
</protein>
<accession>A0A5M9M7L4</accession>
<evidence type="ECO:0000313" key="2">
    <source>
        <dbReference type="Proteomes" id="UP000324241"/>
    </source>
</evidence>
<dbReference type="EMBL" id="QUQM01000012">
    <property type="protein sequence ID" value="KAA8641314.1"/>
    <property type="molecule type" value="Genomic_DNA"/>
</dbReference>
<proteinExistence type="predicted"/>
<organism evidence="1 2">
    <name type="scientific">Aspergillus tanneri</name>
    <dbReference type="NCBI Taxonomy" id="1220188"/>
    <lineage>
        <taxon>Eukaryota</taxon>
        <taxon>Fungi</taxon>
        <taxon>Dikarya</taxon>
        <taxon>Ascomycota</taxon>
        <taxon>Pezizomycotina</taxon>
        <taxon>Eurotiomycetes</taxon>
        <taxon>Eurotiomycetidae</taxon>
        <taxon>Eurotiales</taxon>
        <taxon>Aspergillaceae</taxon>
        <taxon>Aspergillus</taxon>
        <taxon>Aspergillus subgen. Circumdati</taxon>
    </lineage>
</organism>
<reference evidence="1 2" key="1">
    <citation type="submission" date="2019-08" db="EMBL/GenBank/DDBJ databases">
        <title>The genome sequence of a newly discovered highly antifungal drug resistant Aspergillus species, Aspergillus tanneri NIH 1004.</title>
        <authorList>
            <person name="Mounaud S."/>
            <person name="Singh I."/>
            <person name="Joardar V."/>
            <person name="Pakala S."/>
            <person name="Pakala S."/>
            <person name="Venepally P."/>
            <person name="Chung J.K."/>
            <person name="Losada L."/>
            <person name="Nierman W.C."/>
        </authorList>
    </citation>
    <scope>NUCLEOTIDE SEQUENCE [LARGE SCALE GENOMIC DNA]</scope>
    <source>
        <strain evidence="1 2">NIH1004</strain>
    </source>
</reference>
<dbReference type="AlphaFoldDB" id="A0A5M9M7L4"/>
<comment type="caution">
    <text evidence="1">The sequence shown here is derived from an EMBL/GenBank/DDBJ whole genome shotgun (WGS) entry which is preliminary data.</text>
</comment>
<sequence length="155" mass="17429">MPEGSRDICNQRNCPPPETVCRPDACRSLRSVRFVFEACVLPPWRLPPADGCLESTRSVRIWQFVRGEVGSFRMVPEYLLNRSNRFEDLQTNFTGNGSQLVFFPAGATERDCSLGWASPPFVQRNPASAFFRAASLTRDRSRQSISAASARVQKI</sequence>
<dbReference type="RefSeq" id="XP_033420676.1">
    <property type="nucleotide sequence ID" value="XM_033566749.1"/>
</dbReference>
<gene>
    <name evidence="1" type="ORF">ATNIH1004_002054</name>
</gene>
<evidence type="ECO:0000313" key="1">
    <source>
        <dbReference type="EMBL" id="KAA8641314.1"/>
    </source>
</evidence>